<evidence type="ECO:0000313" key="3">
    <source>
        <dbReference type="EMBL" id="KAJ7780510.1"/>
    </source>
</evidence>
<feature type="chain" id="PRO_5042256862" evidence="2">
    <location>
        <begin position="24"/>
        <end position="230"/>
    </location>
</feature>
<comment type="caution">
    <text evidence="3">The sequence shown here is derived from an EMBL/GenBank/DDBJ whole genome shotgun (WGS) entry which is preliminary data.</text>
</comment>
<proteinExistence type="predicted"/>
<gene>
    <name evidence="3" type="ORF">DFH07DRAFT_1055559</name>
</gene>
<dbReference type="Proteomes" id="UP001215280">
    <property type="component" value="Unassembled WGS sequence"/>
</dbReference>
<sequence length="230" mass="22248">MFKFTKLNVCALLALLSIKSIQGAPINIGLVEEIIESVLDEMNLPVPSDSGAANLVQSGSASNISPSPTASGVFTIVTSIGGPALTLADNGTTTVFNGATYTINSDAAPTSVVGNLGDPSNSTDTTNSTNSAVASGSASISALVFGSGSGSASASAASATSSGSAPASSTTSTASSASSGASSVSSASSSAKSSSSSSSSTALRPFELSTPLARSLFTVTVGIILGSWCL</sequence>
<feature type="region of interest" description="Disordered" evidence="1">
    <location>
        <begin position="156"/>
        <end position="202"/>
    </location>
</feature>
<feature type="region of interest" description="Disordered" evidence="1">
    <location>
        <begin position="108"/>
        <end position="131"/>
    </location>
</feature>
<dbReference type="EMBL" id="JARJLG010000005">
    <property type="protein sequence ID" value="KAJ7780510.1"/>
    <property type="molecule type" value="Genomic_DNA"/>
</dbReference>
<dbReference type="AlphaFoldDB" id="A0AAD7K8G9"/>
<keyword evidence="4" id="KW-1185">Reference proteome</keyword>
<protein>
    <submittedName>
        <fullName evidence="3">Uncharacterized protein</fullName>
    </submittedName>
</protein>
<feature type="signal peptide" evidence="2">
    <location>
        <begin position="1"/>
        <end position="23"/>
    </location>
</feature>
<accession>A0AAD7K8G9</accession>
<evidence type="ECO:0000256" key="2">
    <source>
        <dbReference type="SAM" id="SignalP"/>
    </source>
</evidence>
<name>A0AAD7K8G9_9AGAR</name>
<feature type="compositionally biased region" description="Low complexity" evidence="1">
    <location>
        <begin position="120"/>
        <end position="131"/>
    </location>
</feature>
<organism evidence="3 4">
    <name type="scientific">Mycena maculata</name>
    <dbReference type="NCBI Taxonomy" id="230809"/>
    <lineage>
        <taxon>Eukaryota</taxon>
        <taxon>Fungi</taxon>
        <taxon>Dikarya</taxon>
        <taxon>Basidiomycota</taxon>
        <taxon>Agaricomycotina</taxon>
        <taxon>Agaricomycetes</taxon>
        <taxon>Agaricomycetidae</taxon>
        <taxon>Agaricales</taxon>
        <taxon>Marasmiineae</taxon>
        <taxon>Mycenaceae</taxon>
        <taxon>Mycena</taxon>
    </lineage>
</organism>
<reference evidence="3" key="1">
    <citation type="submission" date="2023-03" db="EMBL/GenBank/DDBJ databases">
        <title>Massive genome expansion in bonnet fungi (Mycena s.s.) driven by repeated elements and novel gene families across ecological guilds.</title>
        <authorList>
            <consortium name="Lawrence Berkeley National Laboratory"/>
            <person name="Harder C.B."/>
            <person name="Miyauchi S."/>
            <person name="Viragh M."/>
            <person name="Kuo A."/>
            <person name="Thoen E."/>
            <person name="Andreopoulos B."/>
            <person name="Lu D."/>
            <person name="Skrede I."/>
            <person name="Drula E."/>
            <person name="Henrissat B."/>
            <person name="Morin E."/>
            <person name="Kohler A."/>
            <person name="Barry K."/>
            <person name="LaButti K."/>
            <person name="Morin E."/>
            <person name="Salamov A."/>
            <person name="Lipzen A."/>
            <person name="Mereny Z."/>
            <person name="Hegedus B."/>
            <person name="Baldrian P."/>
            <person name="Stursova M."/>
            <person name="Weitz H."/>
            <person name="Taylor A."/>
            <person name="Grigoriev I.V."/>
            <person name="Nagy L.G."/>
            <person name="Martin F."/>
            <person name="Kauserud H."/>
        </authorList>
    </citation>
    <scope>NUCLEOTIDE SEQUENCE</scope>
    <source>
        <strain evidence="3">CBHHK188m</strain>
    </source>
</reference>
<evidence type="ECO:0000313" key="4">
    <source>
        <dbReference type="Proteomes" id="UP001215280"/>
    </source>
</evidence>
<evidence type="ECO:0000256" key="1">
    <source>
        <dbReference type="SAM" id="MobiDB-lite"/>
    </source>
</evidence>
<keyword evidence="2" id="KW-0732">Signal</keyword>